<dbReference type="InterPro" id="IPR011701">
    <property type="entry name" value="MFS"/>
</dbReference>
<dbReference type="PANTHER" id="PTHR43826:SF3">
    <property type="entry name" value="GLUCOSE-6-PHOSPHATE EXCHANGER SLC37A4"/>
    <property type="match status" value="1"/>
</dbReference>
<dbReference type="EMBL" id="CP025066">
    <property type="protein sequence ID" value="AUX07971.1"/>
    <property type="molecule type" value="Genomic_DNA"/>
</dbReference>
<feature type="transmembrane region" description="Helical" evidence="5">
    <location>
        <begin position="121"/>
        <end position="139"/>
    </location>
</feature>
<evidence type="ECO:0000259" key="6">
    <source>
        <dbReference type="PROSITE" id="PS50850"/>
    </source>
</evidence>
<feature type="transmembrane region" description="Helical" evidence="5">
    <location>
        <begin position="63"/>
        <end position="84"/>
    </location>
</feature>
<dbReference type="GO" id="GO:0035435">
    <property type="term" value="P:phosphate ion transmembrane transport"/>
    <property type="evidence" value="ECO:0007669"/>
    <property type="project" value="TreeGrafter"/>
</dbReference>
<dbReference type="GO" id="GO:0061513">
    <property type="term" value="F:glucose 6-phosphate:phosphate antiporter activity"/>
    <property type="evidence" value="ECO:0007669"/>
    <property type="project" value="TreeGrafter"/>
</dbReference>
<dbReference type="Proteomes" id="UP000263012">
    <property type="component" value="Chromosome"/>
</dbReference>
<accession>A0A343TFU9</accession>
<feature type="transmembrane region" description="Helical" evidence="5">
    <location>
        <begin position="91"/>
        <end position="109"/>
    </location>
</feature>
<feature type="transmembrane region" description="Helical" evidence="5">
    <location>
        <begin position="178"/>
        <end position="200"/>
    </location>
</feature>
<dbReference type="Gene3D" id="1.20.1250.20">
    <property type="entry name" value="MFS general substrate transporter like domains"/>
    <property type="match status" value="2"/>
</dbReference>
<dbReference type="PANTHER" id="PTHR43826">
    <property type="entry name" value="GLUCOSE-6-PHOSPHATE EXCHANGER SLC37A4"/>
    <property type="match status" value="1"/>
</dbReference>
<evidence type="ECO:0000313" key="8">
    <source>
        <dbReference type="Proteomes" id="UP000263012"/>
    </source>
</evidence>
<feature type="transmembrane region" description="Helical" evidence="5">
    <location>
        <begin position="274"/>
        <end position="295"/>
    </location>
</feature>
<comment type="subcellular location">
    <subcellularLocation>
        <location evidence="1">Endomembrane system</location>
        <topology evidence="1">Multi-pass membrane protein</topology>
    </subcellularLocation>
</comment>
<evidence type="ECO:0000313" key="7">
    <source>
        <dbReference type="EMBL" id="AUX07971.1"/>
    </source>
</evidence>
<dbReference type="AlphaFoldDB" id="A0A343TFU9"/>
<feature type="transmembrane region" description="Helical" evidence="5">
    <location>
        <begin position="409"/>
        <end position="430"/>
    </location>
</feature>
<name>A0A343TFU9_9EURY</name>
<keyword evidence="3 5" id="KW-1133">Transmembrane helix</keyword>
<dbReference type="Pfam" id="PF07690">
    <property type="entry name" value="MFS_1"/>
    <property type="match status" value="2"/>
</dbReference>
<feature type="transmembrane region" description="Helical" evidence="5">
    <location>
        <begin position="307"/>
        <end position="325"/>
    </location>
</feature>
<dbReference type="GeneID" id="37876651"/>
<feature type="domain" description="Major facilitator superfamily (MFS) profile" evidence="6">
    <location>
        <begin position="25"/>
        <end position="435"/>
    </location>
</feature>
<evidence type="ECO:0000256" key="2">
    <source>
        <dbReference type="ARBA" id="ARBA00022692"/>
    </source>
</evidence>
<evidence type="ECO:0000256" key="4">
    <source>
        <dbReference type="ARBA" id="ARBA00023136"/>
    </source>
</evidence>
<evidence type="ECO:0000256" key="5">
    <source>
        <dbReference type="SAM" id="Phobius"/>
    </source>
</evidence>
<protein>
    <submittedName>
        <fullName evidence="7">Major facilitator superfamily MFS_1</fullName>
    </submittedName>
</protein>
<keyword evidence="4 5" id="KW-0472">Membrane</keyword>
<dbReference type="InterPro" id="IPR036259">
    <property type="entry name" value="MFS_trans_sf"/>
</dbReference>
<gene>
    <name evidence="7" type="ORF">AArcSl_0316</name>
</gene>
<keyword evidence="2 5" id="KW-0812">Transmembrane</keyword>
<dbReference type="InterPro" id="IPR020846">
    <property type="entry name" value="MFS_dom"/>
</dbReference>
<evidence type="ECO:0000256" key="1">
    <source>
        <dbReference type="ARBA" id="ARBA00004127"/>
    </source>
</evidence>
<dbReference type="InterPro" id="IPR051337">
    <property type="entry name" value="OPA_Antiporter"/>
</dbReference>
<dbReference type="SUPFAM" id="SSF103473">
    <property type="entry name" value="MFS general substrate transporter"/>
    <property type="match status" value="1"/>
</dbReference>
<dbReference type="GO" id="GO:0012505">
    <property type="term" value="C:endomembrane system"/>
    <property type="evidence" value="ECO:0007669"/>
    <property type="project" value="UniProtKB-SubCell"/>
</dbReference>
<dbReference type="GO" id="GO:0016020">
    <property type="term" value="C:membrane"/>
    <property type="evidence" value="ECO:0007669"/>
    <property type="project" value="UniProtKB-ARBA"/>
</dbReference>
<dbReference type="KEGG" id="hdf:AArcSl_0316"/>
<dbReference type="RefSeq" id="WP_245883332.1">
    <property type="nucleotide sequence ID" value="NZ_CP025066.1"/>
</dbReference>
<organism evidence="7 8">
    <name type="scientific">Halalkaliarchaeum desulfuricum</name>
    <dbReference type="NCBI Taxonomy" id="2055893"/>
    <lineage>
        <taxon>Archaea</taxon>
        <taxon>Methanobacteriati</taxon>
        <taxon>Methanobacteriota</taxon>
        <taxon>Stenosarchaea group</taxon>
        <taxon>Halobacteria</taxon>
        <taxon>Halobacteriales</taxon>
        <taxon>Haloferacaceae</taxon>
        <taxon>Halalkaliarchaeum</taxon>
    </lineage>
</organism>
<feature type="transmembrane region" description="Helical" evidence="5">
    <location>
        <begin position="24"/>
        <end position="43"/>
    </location>
</feature>
<feature type="transmembrane region" description="Helical" evidence="5">
    <location>
        <begin position="151"/>
        <end position="172"/>
    </location>
</feature>
<evidence type="ECO:0000256" key="3">
    <source>
        <dbReference type="ARBA" id="ARBA00022989"/>
    </source>
</evidence>
<sequence>MTRRSTSLSLLASDSRQSARRFRWLLWGLIAATFLLVNVYRLSTAVIADSLMGSLGTTGAQLGTLHAVFFFVYAVMQIPTGVLVDRVGPRITAAAGAAVMNVGAIWFALASTYGPAVGARLLIGLGGSVIFVSMLRFSANWFRPDEFGTMNGLSFAVGGVGGILATTPFALLVDAAGWRTSFLGLAVVGLGLSVATLLFVRDSPERAGFPPIEGIPERSRITLGEARRFVSAVLRDPWTWVVSALLFVTGGINLTLFGLWGIPYVVQLYDTSVTVASTVTLLGGVGIVVGPPAIGRLSDRIGHRTEFVVAGTVVYTATLGVIALLGTPPLFVVGIAFFVAGALLGAFVLTYPMIKRRHEERASGISLGTINGASFFGAAAFPTLMGIVLDTYWTGDIVGGVRVYTVTGYRVAFAIAAVAGLATIGCALWLHRHAPE</sequence>
<feature type="transmembrane region" description="Helical" evidence="5">
    <location>
        <begin position="238"/>
        <end position="262"/>
    </location>
</feature>
<reference evidence="8" key="1">
    <citation type="submission" date="2017-11" db="EMBL/GenBank/DDBJ databases">
        <title>Phenotypic and genomic properties of facultatively anaerobic sulfur-reducing natronoarchaea from hypersaline soda lakes.</title>
        <authorList>
            <person name="Sorokin D.Y."/>
            <person name="Kublanov I.V."/>
            <person name="Roman P."/>
            <person name="Sinninghe Damste J.S."/>
            <person name="Golyshin P.N."/>
            <person name="Rojo D."/>
            <person name="Ciordia S."/>
            <person name="Mena M.D.C."/>
            <person name="Ferrer M."/>
            <person name="Messina E."/>
            <person name="Smedile F."/>
            <person name="La Spada G."/>
            <person name="La Cono V."/>
            <person name="Yakimov M.M."/>
        </authorList>
    </citation>
    <scope>NUCLEOTIDE SEQUENCE [LARGE SCALE GENOMIC DNA]</scope>
    <source>
        <strain evidence="8">AArc-Sl</strain>
    </source>
</reference>
<dbReference type="PROSITE" id="PS50850">
    <property type="entry name" value="MFS"/>
    <property type="match status" value="1"/>
</dbReference>
<feature type="transmembrane region" description="Helical" evidence="5">
    <location>
        <begin position="331"/>
        <end position="354"/>
    </location>
</feature>
<proteinExistence type="predicted"/>
<keyword evidence="8" id="KW-1185">Reference proteome</keyword>
<feature type="transmembrane region" description="Helical" evidence="5">
    <location>
        <begin position="366"/>
        <end position="389"/>
    </location>
</feature>